<comment type="caution">
    <text evidence="2">The sequence shown here is derived from an EMBL/GenBank/DDBJ whole genome shotgun (WGS) entry which is preliminary data.</text>
</comment>
<gene>
    <name evidence="2" type="ORF">ACFO6W_03830</name>
</gene>
<feature type="domain" description="Glycosyl transferase family 1" evidence="1">
    <location>
        <begin position="314"/>
        <end position="403"/>
    </location>
</feature>
<reference evidence="3" key="1">
    <citation type="journal article" date="2019" name="Int. J. Syst. Evol. Microbiol.">
        <title>The Global Catalogue of Microorganisms (GCM) 10K type strain sequencing project: providing services to taxonomists for standard genome sequencing and annotation.</title>
        <authorList>
            <consortium name="The Broad Institute Genomics Platform"/>
            <consortium name="The Broad Institute Genome Sequencing Center for Infectious Disease"/>
            <person name="Wu L."/>
            <person name="Ma J."/>
        </authorList>
    </citation>
    <scope>NUCLEOTIDE SEQUENCE [LARGE SCALE GENOMIC DNA]</scope>
    <source>
        <strain evidence="3">CCUG 66188</strain>
    </source>
</reference>
<dbReference type="EC" id="2.4.-.-" evidence="2"/>
<accession>A0ABV9KRX0</accession>
<dbReference type="PANTHER" id="PTHR12526">
    <property type="entry name" value="GLYCOSYLTRANSFERASE"/>
    <property type="match status" value="1"/>
</dbReference>
<dbReference type="Pfam" id="PF00534">
    <property type="entry name" value="Glycos_transf_1"/>
    <property type="match status" value="1"/>
</dbReference>
<dbReference type="Proteomes" id="UP001596023">
    <property type="component" value="Unassembled WGS sequence"/>
</dbReference>
<dbReference type="SUPFAM" id="SSF53756">
    <property type="entry name" value="UDP-Glycosyltransferase/glycogen phosphorylase"/>
    <property type="match status" value="1"/>
</dbReference>
<dbReference type="InterPro" id="IPR001296">
    <property type="entry name" value="Glyco_trans_1"/>
</dbReference>
<evidence type="ECO:0000313" key="2">
    <source>
        <dbReference type="EMBL" id="MFC4672817.1"/>
    </source>
</evidence>
<keyword evidence="2" id="KW-0808">Transferase</keyword>
<keyword evidence="2" id="KW-0328">Glycosyltransferase</keyword>
<dbReference type="CDD" id="cd03801">
    <property type="entry name" value="GT4_PimA-like"/>
    <property type="match status" value="1"/>
</dbReference>
<keyword evidence="3" id="KW-1185">Reference proteome</keyword>
<protein>
    <submittedName>
        <fullName evidence="2">Glycosyltransferase family 4 protein</fullName>
        <ecNumber evidence="2">2.4.-.-</ecNumber>
    </submittedName>
</protein>
<sequence length="426" mass="49804">MRKYKHRLSGLTENDVWREPIIPFYGNMGRPETIQDLENRKAYIKKIKEIREDIKRGNLAVTSDGKIIAIKGEPVEITFILPFKPRRPAGGFRVMYEYANRLAKRGFKVHLIYPIRTQYMKYRLPYSIRRILSRIEGFRKDIWFDFEPSVTMSYVLQVEDKYIPDADIVIATWWSTVLEMGRLNTSKGRKINLIQGFENWEGHEDLLFASYDMKDTVNVVVASYLKNIVSKYTKNRIELIENGVDNTKYFIRDRIENRNPASVAMTYSIQEIKGSKYGLEALMLVKESIPELQVELFGISPCPDGLPEWIRYFREPDDLCGLYNRNAIFISNSFTEGFGLVSVESMFCGCALVCTDIEGHQEYAFEGKTALLVEVRDVKQMAERIIYLIRNNEYRIAMAKNGNEYVQRFRWDNAIEKMRKVIENLL</sequence>
<evidence type="ECO:0000259" key="1">
    <source>
        <dbReference type="Pfam" id="PF00534"/>
    </source>
</evidence>
<evidence type="ECO:0000313" key="3">
    <source>
        <dbReference type="Proteomes" id="UP001596023"/>
    </source>
</evidence>
<dbReference type="EMBL" id="JBHSGN010000026">
    <property type="protein sequence ID" value="MFC4672817.1"/>
    <property type="molecule type" value="Genomic_DNA"/>
</dbReference>
<dbReference type="Gene3D" id="3.40.50.11090">
    <property type="match status" value="1"/>
</dbReference>
<name>A0ABV9KRX0_9BACT</name>
<dbReference type="GO" id="GO:0016757">
    <property type="term" value="F:glycosyltransferase activity"/>
    <property type="evidence" value="ECO:0007669"/>
    <property type="project" value="UniProtKB-KW"/>
</dbReference>
<dbReference type="PANTHER" id="PTHR12526:SF630">
    <property type="entry name" value="GLYCOSYLTRANSFERASE"/>
    <property type="match status" value="1"/>
</dbReference>
<dbReference type="RefSeq" id="WP_379994027.1">
    <property type="nucleotide sequence ID" value="NZ_JBHSGN010000026.1"/>
</dbReference>
<dbReference type="Gene3D" id="3.40.50.2000">
    <property type="entry name" value="Glycogen Phosphorylase B"/>
    <property type="match status" value="1"/>
</dbReference>
<organism evidence="2 3">
    <name type="scientific">Dysgonomonas termitidis</name>
    <dbReference type="NCBI Taxonomy" id="1516126"/>
    <lineage>
        <taxon>Bacteria</taxon>
        <taxon>Pseudomonadati</taxon>
        <taxon>Bacteroidota</taxon>
        <taxon>Bacteroidia</taxon>
        <taxon>Bacteroidales</taxon>
        <taxon>Dysgonomonadaceae</taxon>
        <taxon>Dysgonomonas</taxon>
    </lineage>
</organism>
<proteinExistence type="predicted"/>